<feature type="transmembrane region" description="Helical" evidence="6">
    <location>
        <begin position="283"/>
        <end position="302"/>
    </location>
</feature>
<dbReference type="InterPro" id="IPR011937">
    <property type="entry name" value="DHNA_phytyltransferase_MenA"/>
</dbReference>
<keyword evidence="3 6" id="KW-0812">Transmembrane</keyword>
<comment type="function">
    <text evidence="6">Involved in the synthesis of phylloquinone (vitamin K1). Catalyzes the transfer of a prenyl chain to 2-carboxy-1,4-naphthoquinone.</text>
</comment>
<comment type="pathway">
    <text evidence="6">Cofactor biosynthesis; phylloquinone biosynthesis.</text>
</comment>
<feature type="transmembrane region" description="Helical" evidence="6">
    <location>
        <begin position="123"/>
        <end position="139"/>
    </location>
</feature>
<proteinExistence type="inferred from homology"/>
<dbReference type="AlphaFoldDB" id="A0A4Q7EHC4"/>
<dbReference type="CDD" id="cd13962">
    <property type="entry name" value="PT_UbiA_UBIAD1"/>
    <property type="match status" value="1"/>
</dbReference>
<feature type="transmembrane region" description="Helical" evidence="6">
    <location>
        <begin position="97"/>
        <end position="117"/>
    </location>
</feature>
<evidence type="ECO:0000256" key="6">
    <source>
        <dbReference type="HAMAP-Rule" id="MF_01938"/>
    </source>
</evidence>
<reference evidence="7 8" key="1">
    <citation type="submission" date="2018-11" db="EMBL/GenBank/DDBJ databases">
        <title>Whole genome sequencing of an environmental sample.</title>
        <authorList>
            <person name="Sarangi A.N."/>
            <person name="Singh D."/>
            <person name="Tripathy S."/>
        </authorList>
    </citation>
    <scope>NUCLEOTIDE SEQUENCE [LARGE SCALE GENOMIC DNA]</scope>
    <source>
        <strain evidence="7 8">Lakshadweep</strain>
    </source>
</reference>
<keyword evidence="8" id="KW-1185">Reference proteome</keyword>
<evidence type="ECO:0000256" key="3">
    <source>
        <dbReference type="ARBA" id="ARBA00022692"/>
    </source>
</evidence>
<dbReference type="Proteomes" id="UP000292459">
    <property type="component" value="Unassembled WGS sequence"/>
</dbReference>
<evidence type="ECO:0000313" key="7">
    <source>
        <dbReference type="EMBL" id="RZM83051.1"/>
    </source>
</evidence>
<keyword evidence="6" id="KW-1003">Cell membrane</keyword>
<dbReference type="PIRSF" id="PIRSF005355">
    <property type="entry name" value="UBIAD1"/>
    <property type="match status" value="1"/>
</dbReference>
<evidence type="ECO:0000313" key="8">
    <source>
        <dbReference type="Proteomes" id="UP000292459"/>
    </source>
</evidence>
<comment type="catalytic activity">
    <reaction evidence="6">
        <text>2-carboxy-1,4-naphthoquinone + phytyl diphosphate + H(+) = demethylphylloquinone + CO2 + diphosphate</text>
        <dbReference type="Rhea" id="RHEA:47740"/>
        <dbReference type="ChEBI" id="CHEBI:15378"/>
        <dbReference type="ChEBI" id="CHEBI:16526"/>
        <dbReference type="ChEBI" id="CHEBI:31087"/>
        <dbReference type="ChEBI" id="CHEBI:33019"/>
        <dbReference type="ChEBI" id="CHEBI:75434"/>
        <dbReference type="ChEBI" id="CHEBI:87842"/>
        <dbReference type="EC" id="2.5.1.130"/>
    </reaction>
</comment>
<feature type="transmembrane region" description="Helical" evidence="6">
    <location>
        <begin position="48"/>
        <end position="66"/>
    </location>
</feature>
<dbReference type="Pfam" id="PF01040">
    <property type="entry name" value="UbiA"/>
    <property type="match status" value="1"/>
</dbReference>
<name>A0A4Q7EHC4_9CYAN</name>
<dbReference type="GO" id="GO:0004659">
    <property type="term" value="F:prenyltransferase activity"/>
    <property type="evidence" value="ECO:0007669"/>
    <property type="project" value="UniProtKB-UniRule"/>
</dbReference>
<dbReference type="PANTHER" id="PTHR13929">
    <property type="entry name" value="1,4-DIHYDROXY-2-NAPHTHOATE OCTAPRENYLTRANSFERASE"/>
    <property type="match status" value="1"/>
</dbReference>
<feature type="transmembrane region" description="Helical" evidence="6">
    <location>
        <begin position="182"/>
        <end position="203"/>
    </location>
</feature>
<comment type="caution">
    <text evidence="7">The sequence shown here is derived from an EMBL/GenBank/DDBJ whole genome shotgun (WGS) entry which is preliminary data.</text>
</comment>
<dbReference type="GO" id="GO:0009234">
    <property type="term" value="P:menaquinone biosynthetic process"/>
    <property type="evidence" value="ECO:0007669"/>
    <property type="project" value="TreeGrafter"/>
</dbReference>
<keyword evidence="2 6" id="KW-0808">Transferase</keyword>
<dbReference type="NCBIfam" id="TIGR02235">
    <property type="entry name" value="menA_cyano-plnt"/>
    <property type="match status" value="1"/>
</dbReference>
<feature type="transmembrane region" description="Helical" evidence="6">
    <location>
        <begin position="24"/>
        <end position="42"/>
    </location>
</feature>
<dbReference type="HAMAP" id="MF_01938">
    <property type="entry name" value="MenA_2"/>
    <property type="match status" value="1"/>
</dbReference>
<feature type="transmembrane region" description="Helical" evidence="6">
    <location>
        <begin position="151"/>
        <end position="170"/>
    </location>
</feature>
<gene>
    <name evidence="6" type="primary">menA</name>
    <name evidence="7" type="ORF">DYY88_04655</name>
</gene>
<dbReference type="GO" id="GO:0005886">
    <property type="term" value="C:plasma membrane"/>
    <property type="evidence" value="ECO:0007669"/>
    <property type="project" value="UniProtKB-SubCell"/>
</dbReference>
<comment type="similarity">
    <text evidence="6">Belongs to the MenA family. Type 2 subfamily.</text>
</comment>
<evidence type="ECO:0000256" key="5">
    <source>
        <dbReference type="ARBA" id="ARBA00023136"/>
    </source>
</evidence>
<dbReference type="InterPro" id="IPR000537">
    <property type="entry name" value="UbiA_prenyltransferase"/>
</dbReference>
<dbReference type="GO" id="GO:0042372">
    <property type="term" value="P:phylloquinone biosynthetic process"/>
    <property type="evidence" value="ECO:0007669"/>
    <property type="project" value="UniProtKB-UniRule"/>
</dbReference>
<dbReference type="UniPathway" id="UPA00995"/>
<accession>A0A4Q7EHC4</accession>
<comment type="subcellular location">
    <subcellularLocation>
        <location evidence="6">Cell inner membrane</location>
        <topology evidence="6">Multi-pass membrane protein</topology>
    </subcellularLocation>
    <subcellularLocation>
        <location evidence="1">Membrane</location>
        <topology evidence="1">Multi-pass membrane protein</topology>
    </subcellularLocation>
</comment>
<keyword evidence="5 6" id="KW-0472">Membrane</keyword>
<keyword evidence="6" id="KW-0997">Cell inner membrane</keyword>
<dbReference type="EMBL" id="QVFV01000001">
    <property type="protein sequence ID" value="RZM83051.1"/>
    <property type="molecule type" value="Genomic_DNA"/>
</dbReference>
<feature type="transmembrane region" description="Helical" evidence="6">
    <location>
        <begin position="224"/>
        <end position="243"/>
    </location>
</feature>
<dbReference type="PANTHER" id="PTHR13929:SF0">
    <property type="entry name" value="UBIA PRENYLTRANSFERASE DOMAIN-CONTAINING PROTEIN 1"/>
    <property type="match status" value="1"/>
</dbReference>
<evidence type="ECO:0000256" key="4">
    <source>
        <dbReference type="ARBA" id="ARBA00022989"/>
    </source>
</evidence>
<dbReference type="OrthoDB" id="506376at2"/>
<dbReference type="InterPro" id="IPR026046">
    <property type="entry name" value="UBIAD1"/>
</dbReference>
<evidence type="ECO:0000256" key="1">
    <source>
        <dbReference type="ARBA" id="ARBA00004141"/>
    </source>
</evidence>
<keyword evidence="4 6" id="KW-1133">Transmembrane helix</keyword>
<protein>
    <recommendedName>
        <fullName evidence="6">2-carboxy-1,4-naphthoquinone phytyltransferase</fullName>
        <ecNumber evidence="6">2.5.1.130</ecNumber>
    </recommendedName>
    <alternativeName>
        <fullName evidence="6">1,4-dihydroxy-2-naphthoate phytyltransferase</fullName>
        <shortName evidence="6">DHNA phytyltransferase</shortName>
    </alternativeName>
</protein>
<dbReference type="EC" id="2.5.1.130" evidence="6"/>
<evidence type="ECO:0000256" key="2">
    <source>
        <dbReference type="ARBA" id="ARBA00022679"/>
    </source>
</evidence>
<sequence>MEITTPSIEVAAKRKKLWLAALKPPMYSVAIMPMLVGSLVAFAETQRLQAGIFVTFVVSAILILAWENISNDVFDSATGIDVNKHHSLVNLTGKKRLVFAIGNGCLGLGIAGIIAIALQQQDPTVLVLILLSCLLGYAYQGPPFRLGYQGLGEILCFFAFGPLGVGAAYYSQTQSWSVGSQVAGVIIGITTSLVLFCSHFHQVEDDIAAGKRSPIVRLGTQRGAQLIPWLCGLVLVLIVVAAIGGYLPLWSLLALLSGISAIRLSLQALTYHDQPVKIFNLKFYAIGFHFWSGVLLSLGLVLPSVL</sequence>
<organism evidence="7 8">
    <name type="scientific">Leptolyngbya iicbica LK</name>
    <dbReference type="NCBI Taxonomy" id="2294035"/>
    <lineage>
        <taxon>Bacteria</taxon>
        <taxon>Bacillati</taxon>
        <taxon>Cyanobacteriota</taxon>
        <taxon>Cyanophyceae</taxon>
        <taxon>Leptolyngbyales</taxon>
        <taxon>Leptolyngbyaceae</taxon>
        <taxon>Leptolyngbya group</taxon>
        <taxon>Leptolyngbya</taxon>
        <taxon>Leptolyngbya iicbica</taxon>
    </lineage>
</organism>